<evidence type="ECO:0000313" key="3">
    <source>
        <dbReference type="Proteomes" id="UP000250223"/>
    </source>
</evidence>
<dbReference type="EMBL" id="UAWC01000002">
    <property type="protein sequence ID" value="SQB33890.1"/>
    <property type="molecule type" value="Genomic_DNA"/>
</dbReference>
<dbReference type="GO" id="GO:0032259">
    <property type="term" value="P:methylation"/>
    <property type="evidence" value="ECO:0007669"/>
    <property type="project" value="UniProtKB-KW"/>
</dbReference>
<dbReference type="SUPFAM" id="SSF53335">
    <property type="entry name" value="S-adenosyl-L-methionine-dependent methyltransferases"/>
    <property type="match status" value="1"/>
</dbReference>
<dbReference type="PIRSF" id="PIRSF018637">
    <property type="entry name" value="TrmK"/>
    <property type="match status" value="1"/>
</dbReference>
<gene>
    <name evidence="2" type="primary">trmK</name>
    <name evidence="2" type="ORF">NCTC13028_00767</name>
</gene>
<dbReference type="CDD" id="cd02440">
    <property type="entry name" value="AdoMet_MTases"/>
    <property type="match status" value="1"/>
</dbReference>
<keyword evidence="1" id="KW-0175">Coiled coil</keyword>
<reference evidence="2 3" key="1">
    <citation type="submission" date="2018-06" db="EMBL/GenBank/DDBJ databases">
        <authorList>
            <consortium name="Pathogen Informatics"/>
            <person name="Doyle S."/>
        </authorList>
    </citation>
    <scope>NUCLEOTIDE SEQUENCE [LARGE SCALE GENOMIC DNA]</scope>
    <source>
        <strain evidence="2 3">NCTC13028</strain>
    </source>
</reference>
<dbReference type="Proteomes" id="UP000250223">
    <property type="component" value="Unassembled WGS sequence"/>
</dbReference>
<accession>A0A2X2Y5Y5</accession>
<dbReference type="RefSeq" id="WP_111921275.1">
    <property type="nucleotide sequence ID" value="NZ_JAHLNT010000001.1"/>
</dbReference>
<evidence type="ECO:0000256" key="1">
    <source>
        <dbReference type="SAM" id="Coils"/>
    </source>
</evidence>
<evidence type="ECO:0000313" key="2">
    <source>
        <dbReference type="EMBL" id="SQB33890.1"/>
    </source>
</evidence>
<protein>
    <submittedName>
        <fullName evidence="2">Putative SAM-dependent methyltransferase</fullName>
        <ecNumber evidence="2">2.1.1.217</ecNumber>
    </submittedName>
</protein>
<dbReference type="PANTHER" id="PTHR38451">
    <property type="entry name" value="TRNA (ADENINE(22)-N(1))-METHYLTRANSFERASE"/>
    <property type="match status" value="1"/>
</dbReference>
<dbReference type="GO" id="GO:0160105">
    <property type="term" value="F:tRNA (adenine(22)-N1)-methyltransferase activity"/>
    <property type="evidence" value="ECO:0007669"/>
    <property type="project" value="UniProtKB-EC"/>
</dbReference>
<dbReference type="Gene3D" id="3.40.50.150">
    <property type="entry name" value="Vaccinia Virus protein VP39"/>
    <property type="match status" value="1"/>
</dbReference>
<dbReference type="Pfam" id="PF12847">
    <property type="entry name" value="Methyltransf_18"/>
    <property type="match status" value="1"/>
</dbReference>
<dbReference type="PANTHER" id="PTHR38451:SF1">
    <property type="entry name" value="TRNA (ADENINE(22)-N(1))-METHYLTRANSFERASE"/>
    <property type="match status" value="1"/>
</dbReference>
<dbReference type="EC" id="2.1.1.217" evidence="2"/>
<keyword evidence="2" id="KW-0808">Transferase</keyword>
<feature type="coiled-coil region" evidence="1">
    <location>
        <begin position="198"/>
        <end position="225"/>
    </location>
</feature>
<organism evidence="2 3">
    <name type="scientific">Clostridium cochlearium</name>
    <dbReference type="NCBI Taxonomy" id="1494"/>
    <lineage>
        <taxon>Bacteria</taxon>
        <taxon>Bacillati</taxon>
        <taxon>Bacillota</taxon>
        <taxon>Clostridia</taxon>
        <taxon>Eubacteriales</taxon>
        <taxon>Clostridiaceae</taxon>
        <taxon>Clostridium</taxon>
    </lineage>
</organism>
<dbReference type="InterPro" id="IPR006901">
    <property type="entry name" value="TrmK"/>
</dbReference>
<proteinExistence type="predicted"/>
<dbReference type="InterPro" id="IPR029063">
    <property type="entry name" value="SAM-dependent_MTases_sf"/>
</dbReference>
<name>A0A2X2Y5Y5_CLOCO</name>
<dbReference type="AlphaFoldDB" id="A0A2X2Y5Y5"/>
<keyword evidence="2" id="KW-0489">Methyltransferase</keyword>
<sequence length="227" mass="26687">MDISLRLKSIASMVDRCDVCVDIGTDHGYIPIYLIDNHICNRVIATDINKEPLNKAKENVTKRRYRDKVDFRLGSGLNTIDKNEADVAIIAGMGGNLIKEIIGENIEKFKSFKYLIVQPVQNVDVLRKYIYSKGFDIIEEKICIEDDKFYEIIKIKYNSVIIEEEDIFYEVSKYLYERKDEKLKKFIEYKIKTYEKVYSKIECNTAKSTERKKQLEKKIIKLKELIK</sequence>